<evidence type="ECO:0000313" key="9">
    <source>
        <dbReference type="Proteomes" id="UP000811545"/>
    </source>
</evidence>
<dbReference type="InterPro" id="IPR050294">
    <property type="entry name" value="RnfB_subfamily"/>
</dbReference>
<comment type="caution">
    <text evidence="8">The sequence shown here is derived from an EMBL/GenBank/DDBJ whole genome shotgun (WGS) entry which is preliminary data.</text>
</comment>
<gene>
    <name evidence="8" type="primary">padI</name>
    <name evidence="8" type="ORF">DDT42_01418</name>
</gene>
<dbReference type="Proteomes" id="UP000811545">
    <property type="component" value="Unassembled WGS sequence"/>
</dbReference>
<dbReference type="PROSITE" id="PS51379">
    <property type="entry name" value="4FE4S_FER_2"/>
    <property type="match status" value="3"/>
</dbReference>
<dbReference type="EMBL" id="QLTW01000112">
    <property type="protein sequence ID" value="MBT9145546.1"/>
    <property type="molecule type" value="Genomic_DNA"/>
</dbReference>
<dbReference type="Pfam" id="PF13187">
    <property type="entry name" value="Fer4_9"/>
    <property type="match status" value="1"/>
</dbReference>
<dbReference type="InterPro" id="IPR017896">
    <property type="entry name" value="4Fe4S_Fe-S-bd"/>
</dbReference>
<dbReference type="EC" id="1.2.1.58" evidence="8"/>
<sequence length="130" mass="14402">MVKMSIKNVLCSGCRACELVCALNKLQENNPTKAALKVEGKFPKPGKYYVNYCKQCGNCVEVCPTLALYKDGGVFKLRKELCTSCYLCVDACPKQVLFINKDTTLPLKCDWCRDCSVVCAHGAITFLEEA</sequence>
<protein>
    <submittedName>
        <fullName evidence="8">NADH-dependent phenylglyoxylate dehydrogenase subunit beta</fullName>
        <ecNumber evidence="8">1.2.1.58</ecNumber>
    </submittedName>
</protein>
<evidence type="ECO:0000256" key="4">
    <source>
        <dbReference type="ARBA" id="ARBA00022982"/>
    </source>
</evidence>
<dbReference type="GO" id="GO:0046872">
    <property type="term" value="F:metal ion binding"/>
    <property type="evidence" value="ECO:0007669"/>
    <property type="project" value="UniProtKB-KW"/>
</dbReference>
<name>A0A9E2BH97_PSYF1</name>
<dbReference type="PANTHER" id="PTHR42859:SF10">
    <property type="entry name" value="DIMETHYLSULFOXIDE REDUCTASE CHAIN B"/>
    <property type="match status" value="1"/>
</dbReference>
<keyword evidence="4" id="KW-0249">Electron transport</keyword>
<accession>A0A9E2BH97</accession>
<dbReference type="InterPro" id="IPR017900">
    <property type="entry name" value="4Fe4S_Fe_S_CS"/>
</dbReference>
<feature type="domain" description="4Fe-4S ferredoxin-type" evidence="7">
    <location>
        <begin position="73"/>
        <end position="102"/>
    </location>
</feature>
<reference evidence="8 9" key="1">
    <citation type="journal article" date="2021" name="bioRxiv">
        <title>Unique metabolic strategies in Hadean analogues reveal hints for primordial physiology.</title>
        <authorList>
            <person name="Nobu M.K."/>
            <person name="Nakai R."/>
            <person name="Tamazawa S."/>
            <person name="Mori H."/>
            <person name="Toyoda A."/>
            <person name="Ijiri A."/>
            <person name="Suzuki S."/>
            <person name="Kurokawa K."/>
            <person name="Kamagata Y."/>
            <person name="Tamaki H."/>
        </authorList>
    </citation>
    <scope>NUCLEOTIDE SEQUENCE [LARGE SCALE GENOMIC DNA]</scope>
    <source>
        <strain evidence="8">BS525</strain>
    </source>
</reference>
<keyword evidence="6" id="KW-0411">Iron-sulfur</keyword>
<dbReference type="PROSITE" id="PS00198">
    <property type="entry name" value="4FE4S_FER_1"/>
    <property type="match status" value="1"/>
</dbReference>
<keyword evidence="2" id="KW-0004">4Fe-4S</keyword>
<feature type="domain" description="4Fe-4S ferredoxin-type" evidence="7">
    <location>
        <begin position="2"/>
        <end position="31"/>
    </location>
</feature>
<feature type="domain" description="4Fe-4S ferredoxin-type" evidence="7">
    <location>
        <begin position="46"/>
        <end position="72"/>
    </location>
</feature>
<evidence type="ECO:0000256" key="1">
    <source>
        <dbReference type="ARBA" id="ARBA00022448"/>
    </source>
</evidence>
<evidence type="ECO:0000313" key="8">
    <source>
        <dbReference type="EMBL" id="MBT9145546.1"/>
    </source>
</evidence>
<evidence type="ECO:0000259" key="7">
    <source>
        <dbReference type="PROSITE" id="PS51379"/>
    </source>
</evidence>
<dbReference type="SUPFAM" id="SSF54862">
    <property type="entry name" value="4Fe-4S ferredoxins"/>
    <property type="match status" value="1"/>
</dbReference>
<evidence type="ECO:0000256" key="2">
    <source>
        <dbReference type="ARBA" id="ARBA00022485"/>
    </source>
</evidence>
<evidence type="ECO:0000256" key="5">
    <source>
        <dbReference type="ARBA" id="ARBA00023004"/>
    </source>
</evidence>
<proteinExistence type="predicted"/>
<dbReference type="GO" id="GO:0051539">
    <property type="term" value="F:4 iron, 4 sulfur cluster binding"/>
    <property type="evidence" value="ECO:0007669"/>
    <property type="project" value="UniProtKB-KW"/>
</dbReference>
<dbReference type="Gene3D" id="3.30.70.20">
    <property type="match status" value="2"/>
</dbReference>
<keyword evidence="8" id="KW-0560">Oxidoreductase</keyword>
<organism evidence="8 9">
    <name type="scientific">Psychracetigena formicireducens</name>
    <dbReference type="NCBI Taxonomy" id="2986056"/>
    <lineage>
        <taxon>Bacteria</taxon>
        <taxon>Bacillati</taxon>
        <taxon>Candidatus Lithacetigenota</taxon>
        <taxon>Candidatus Psychracetigena</taxon>
    </lineage>
</organism>
<dbReference type="GO" id="GO:0047110">
    <property type="term" value="F:phenylglyoxylate dehydrogenase (acylating) activity"/>
    <property type="evidence" value="ECO:0007669"/>
    <property type="project" value="UniProtKB-EC"/>
</dbReference>
<evidence type="ECO:0000256" key="3">
    <source>
        <dbReference type="ARBA" id="ARBA00022723"/>
    </source>
</evidence>
<keyword evidence="3" id="KW-0479">Metal-binding</keyword>
<dbReference type="PANTHER" id="PTHR42859">
    <property type="entry name" value="OXIDOREDUCTASE"/>
    <property type="match status" value="1"/>
</dbReference>
<keyword evidence="5" id="KW-0408">Iron</keyword>
<evidence type="ECO:0000256" key="6">
    <source>
        <dbReference type="ARBA" id="ARBA00023014"/>
    </source>
</evidence>
<dbReference type="AlphaFoldDB" id="A0A9E2BH97"/>
<keyword evidence="1" id="KW-0813">Transport</keyword>